<evidence type="ECO:0000313" key="5">
    <source>
        <dbReference type="Proteomes" id="UP001162131"/>
    </source>
</evidence>
<evidence type="ECO:0000256" key="1">
    <source>
        <dbReference type="PROSITE-ProRule" id="PRU00108"/>
    </source>
</evidence>
<dbReference type="InterPro" id="IPR001356">
    <property type="entry name" value="HD"/>
</dbReference>
<feature type="DNA-binding region" description="Homeobox" evidence="1">
    <location>
        <begin position="56"/>
        <end position="115"/>
    </location>
</feature>
<organism evidence="4 5">
    <name type="scientific">Blepharisma stoltei</name>
    <dbReference type="NCBI Taxonomy" id="1481888"/>
    <lineage>
        <taxon>Eukaryota</taxon>
        <taxon>Sar</taxon>
        <taxon>Alveolata</taxon>
        <taxon>Ciliophora</taxon>
        <taxon>Postciliodesmatophora</taxon>
        <taxon>Heterotrichea</taxon>
        <taxon>Heterotrichida</taxon>
        <taxon>Blepharismidae</taxon>
        <taxon>Blepharisma</taxon>
    </lineage>
</organism>
<dbReference type="EMBL" id="CAJZBQ010000053">
    <property type="protein sequence ID" value="CAG9331525.1"/>
    <property type="molecule type" value="Genomic_DNA"/>
</dbReference>
<sequence length="166" mass="19542">MKTRFQNLREIAIPLPRDKSTKEKFVDCKYEYLSDASDHSNSASTIESPSHKFLKLKRKRNRKSEHQVKILKEEYKINPIWSKEKVVELAKITQLSECQIYKWAWDYKKKLKKDGILESSIKLECEETLVPSMLEYELFMIQRLYKSCTINSIGGPNHCVSSLFAF</sequence>
<dbReference type="AlphaFoldDB" id="A0AAU9KC62"/>
<dbReference type="SMART" id="SM00389">
    <property type="entry name" value="HOX"/>
    <property type="match status" value="1"/>
</dbReference>
<gene>
    <name evidence="4" type="ORF">BSTOLATCC_MIC53593</name>
</gene>
<dbReference type="InterPro" id="IPR009057">
    <property type="entry name" value="Homeodomain-like_sf"/>
</dbReference>
<keyword evidence="1 2" id="KW-0371">Homeobox</keyword>
<dbReference type="GO" id="GO:0005634">
    <property type="term" value="C:nucleus"/>
    <property type="evidence" value="ECO:0007669"/>
    <property type="project" value="UniProtKB-SubCell"/>
</dbReference>
<comment type="caution">
    <text evidence="4">The sequence shown here is derived from an EMBL/GenBank/DDBJ whole genome shotgun (WGS) entry which is preliminary data.</text>
</comment>
<dbReference type="Gene3D" id="1.10.10.60">
    <property type="entry name" value="Homeodomain-like"/>
    <property type="match status" value="1"/>
</dbReference>
<evidence type="ECO:0000259" key="3">
    <source>
        <dbReference type="PROSITE" id="PS50071"/>
    </source>
</evidence>
<dbReference type="GO" id="GO:0003677">
    <property type="term" value="F:DNA binding"/>
    <property type="evidence" value="ECO:0007669"/>
    <property type="project" value="UniProtKB-UniRule"/>
</dbReference>
<keyword evidence="1 2" id="KW-0539">Nucleus</keyword>
<dbReference type="SUPFAM" id="SSF46689">
    <property type="entry name" value="Homeodomain-like"/>
    <property type="match status" value="1"/>
</dbReference>
<keyword evidence="5" id="KW-1185">Reference proteome</keyword>
<evidence type="ECO:0000313" key="4">
    <source>
        <dbReference type="EMBL" id="CAG9331525.1"/>
    </source>
</evidence>
<dbReference type="Proteomes" id="UP001162131">
    <property type="component" value="Unassembled WGS sequence"/>
</dbReference>
<proteinExistence type="predicted"/>
<dbReference type="CDD" id="cd00086">
    <property type="entry name" value="homeodomain"/>
    <property type="match status" value="1"/>
</dbReference>
<feature type="domain" description="Homeobox" evidence="3">
    <location>
        <begin position="54"/>
        <end position="114"/>
    </location>
</feature>
<evidence type="ECO:0000256" key="2">
    <source>
        <dbReference type="RuleBase" id="RU000682"/>
    </source>
</evidence>
<name>A0AAU9KC62_9CILI</name>
<keyword evidence="1 2" id="KW-0238">DNA-binding</keyword>
<protein>
    <recommendedName>
        <fullName evidence="3">Homeobox domain-containing protein</fullName>
    </recommendedName>
</protein>
<comment type="subcellular location">
    <subcellularLocation>
        <location evidence="1 2">Nucleus</location>
    </subcellularLocation>
</comment>
<dbReference type="PROSITE" id="PS50071">
    <property type="entry name" value="HOMEOBOX_2"/>
    <property type="match status" value="1"/>
</dbReference>
<reference evidence="4" key="1">
    <citation type="submission" date="2021-09" db="EMBL/GenBank/DDBJ databases">
        <authorList>
            <consortium name="AG Swart"/>
            <person name="Singh M."/>
            <person name="Singh A."/>
            <person name="Seah K."/>
            <person name="Emmerich C."/>
        </authorList>
    </citation>
    <scope>NUCLEOTIDE SEQUENCE</scope>
    <source>
        <strain evidence="4">ATCC30299</strain>
    </source>
</reference>
<accession>A0AAU9KC62</accession>
<dbReference type="Pfam" id="PF00046">
    <property type="entry name" value="Homeodomain"/>
    <property type="match status" value="1"/>
</dbReference>